<proteinExistence type="predicted"/>
<evidence type="ECO:0000313" key="3">
    <source>
        <dbReference type="EMBL" id="KAJ4352483.1"/>
    </source>
</evidence>
<gene>
    <name evidence="3" type="ORF">N0V89_007831</name>
</gene>
<evidence type="ECO:0000256" key="2">
    <source>
        <dbReference type="SAM" id="MobiDB-lite"/>
    </source>
</evidence>
<comment type="caution">
    <text evidence="3">The sequence shown here is derived from an EMBL/GenBank/DDBJ whole genome shotgun (WGS) entry which is preliminary data.</text>
</comment>
<dbReference type="AlphaFoldDB" id="A0A9W8XJL3"/>
<sequence>MPDGNCATSKILIDVLVYYYFLAAGRLDGVPHQHQCQICLSPFFRDNFRAACAWVKNEGRKPLTKLKDMPKIVQPPWYGQHEPHDSADRHAGGDEGANSGQGSSKPLVVAANANTTEAPPSQLKPARRELDEACDLIEETNKRLKTEIEELQSDKQQWEATKKRLEDDKWTLRKDLCRERESIGTLKKELKIGYDARVAMEKRAIQAEQKVVTCGTQLEKEKAITVRALGEKARLEIELQDLKSAKRS</sequence>
<organism evidence="3 4">
    <name type="scientific">Didymosphaeria variabile</name>
    <dbReference type="NCBI Taxonomy" id="1932322"/>
    <lineage>
        <taxon>Eukaryota</taxon>
        <taxon>Fungi</taxon>
        <taxon>Dikarya</taxon>
        <taxon>Ascomycota</taxon>
        <taxon>Pezizomycotina</taxon>
        <taxon>Dothideomycetes</taxon>
        <taxon>Pleosporomycetidae</taxon>
        <taxon>Pleosporales</taxon>
        <taxon>Massarineae</taxon>
        <taxon>Didymosphaeriaceae</taxon>
        <taxon>Didymosphaeria</taxon>
    </lineage>
</organism>
<dbReference type="GeneID" id="80911361"/>
<dbReference type="RefSeq" id="XP_056070839.1">
    <property type="nucleotide sequence ID" value="XM_056216592.1"/>
</dbReference>
<protein>
    <submittedName>
        <fullName evidence="3">Uncharacterized protein</fullName>
    </submittedName>
</protein>
<feature type="region of interest" description="Disordered" evidence="2">
    <location>
        <begin position="73"/>
        <end position="105"/>
    </location>
</feature>
<keyword evidence="1" id="KW-0175">Coiled coil</keyword>
<dbReference type="EMBL" id="JAPEUX010000005">
    <property type="protein sequence ID" value="KAJ4352483.1"/>
    <property type="molecule type" value="Genomic_DNA"/>
</dbReference>
<name>A0A9W8XJL3_9PLEO</name>
<evidence type="ECO:0000313" key="4">
    <source>
        <dbReference type="Proteomes" id="UP001140513"/>
    </source>
</evidence>
<dbReference type="Proteomes" id="UP001140513">
    <property type="component" value="Unassembled WGS sequence"/>
</dbReference>
<evidence type="ECO:0000256" key="1">
    <source>
        <dbReference type="SAM" id="Coils"/>
    </source>
</evidence>
<feature type="coiled-coil region" evidence="1">
    <location>
        <begin position="127"/>
        <end position="175"/>
    </location>
</feature>
<accession>A0A9W8XJL3</accession>
<reference evidence="3" key="1">
    <citation type="submission" date="2022-10" db="EMBL/GenBank/DDBJ databases">
        <title>Tapping the CABI collections for fungal endophytes: first genome assemblies for Collariella, Neodidymelliopsis, Ascochyta clinopodiicola, Didymella pomorum, Didymosphaeria variabile, Neocosmospora piperis and Neocucurbitaria cava.</title>
        <authorList>
            <person name="Hill R."/>
        </authorList>
    </citation>
    <scope>NUCLEOTIDE SEQUENCE</scope>
    <source>
        <strain evidence="3">IMI 356815</strain>
    </source>
</reference>
<keyword evidence="4" id="KW-1185">Reference proteome</keyword>
<feature type="compositionally biased region" description="Basic and acidic residues" evidence="2">
    <location>
        <begin position="81"/>
        <end position="93"/>
    </location>
</feature>